<evidence type="ECO:0000256" key="6">
    <source>
        <dbReference type="ARBA" id="ARBA00022882"/>
    </source>
</evidence>
<sequence>MGKRLNTIKSKVAEMLVINSNREGNKFLEAFISVLILANVVVVMLESFKGYKLKYGAFFEVFEVVTVSVFSVEYLLRLWVADIRYPKAGTVGSRVKFVLSGGGLIDLLAILPFYLPFFVTTDLRVLRSLRLMRLLWILKLNRYSKSMRLVGQVLMSKKTDIFVTVFVTLLLMSIAATLMYDIEHEAQPDVFANVLDAFWWSIATLTTVGYGDIYPITGWGRFFGGVIAVLGIGLVALPTGIISSAFLEQLDAQKEKKKKKAEKKKGVEEYPYNFCPHCGEKLKDGQHP</sequence>
<feature type="transmembrane region" description="Helical" evidence="12">
    <location>
        <begin position="222"/>
        <end position="247"/>
    </location>
</feature>
<evidence type="ECO:0000256" key="2">
    <source>
        <dbReference type="ARBA" id="ARBA00022448"/>
    </source>
</evidence>
<dbReference type="InterPro" id="IPR005821">
    <property type="entry name" value="Ion_trans_dom"/>
</dbReference>
<keyword evidence="9" id="KW-0406">Ion transport</keyword>
<comment type="subcellular location">
    <subcellularLocation>
        <location evidence="1">Membrane</location>
        <topology evidence="1">Multi-pass membrane protein</topology>
    </subcellularLocation>
</comment>
<dbReference type="GO" id="GO:0008076">
    <property type="term" value="C:voltage-gated potassium channel complex"/>
    <property type="evidence" value="ECO:0007669"/>
    <property type="project" value="InterPro"/>
</dbReference>
<dbReference type="PANTHER" id="PTHR11537:SF254">
    <property type="entry name" value="POTASSIUM VOLTAGE-GATED CHANNEL PROTEIN SHAB"/>
    <property type="match status" value="1"/>
</dbReference>
<dbReference type="AlphaFoldDB" id="A0AAU9CFK9"/>
<dbReference type="InterPro" id="IPR027359">
    <property type="entry name" value="Volt_channel_dom_sf"/>
</dbReference>
<dbReference type="Pfam" id="PF00520">
    <property type="entry name" value="Ion_trans"/>
    <property type="match status" value="1"/>
</dbReference>
<evidence type="ECO:0000259" key="13">
    <source>
        <dbReference type="Pfam" id="PF00520"/>
    </source>
</evidence>
<feature type="transmembrane region" description="Helical" evidence="12">
    <location>
        <begin position="161"/>
        <end position="180"/>
    </location>
</feature>
<keyword evidence="15" id="KW-1185">Reference proteome</keyword>
<evidence type="ECO:0000256" key="11">
    <source>
        <dbReference type="ARBA" id="ARBA00023303"/>
    </source>
</evidence>
<evidence type="ECO:0000256" key="10">
    <source>
        <dbReference type="ARBA" id="ARBA00023136"/>
    </source>
</evidence>
<keyword evidence="8 12" id="KW-1133">Transmembrane helix</keyword>
<dbReference type="GO" id="GO:0005249">
    <property type="term" value="F:voltage-gated potassium channel activity"/>
    <property type="evidence" value="ECO:0007669"/>
    <property type="project" value="InterPro"/>
</dbReference>
<dbReference type="EMBL" id="AP025314">
    <property type="protein sequence ID" value="BDD08758.1"/>
    <property type="molecule type" value="Genomic_DNA"/>
</dbReference>
<keyword evidence="10 12" id="KW-0472">Membrane</keyword>
<evidence type="ECO:0000313" key="14">
    <source>
        <dbReference type="EMBL" id="BDD08758.1"/>
    </source>
</evidence>
<feature type="domain" description="Ion transport" evidence="13">
    <location>
        <begin position="26"/>
        <end position="249"/>
    </location>
</feature>
<keyword evidence="5" id="KW-0631">Potassium channel</keyword>
<evidence type="ECO:0000256" key="8">
    <source>
        <dbReference type="ARBA" id="ARBA00022989"/>
    </source>
</evidence>
<dbReference type="Proteomes" id="UP001348817">
    <property type="component" value="Chromosome"/>
</dbReference>
<name>A0AAU9CFK9_9BACT</name>
<dbReference type="Gene3D" id="1.10.287.70">
    <property type="match status" value="1"/>
</dbReference>
<keyword evidence="2" id="KW-0813">Transport</keyword>
<keyword evidence="11" id="KW-0407">Ion channel</keyword>
<dbReference type="PANTHER" id="PTHR11537">
    <property type="entry name" value="VOLTAGE-GATED POTASSIUM CHANNEL"/>
    <property type="match status" value="1"/>
</dbReference>
<dbReference type="RefSeq" id="WP_338393994.1">
    <property type="nucleotide sequence ID" value="NZ_AP025314.1"/>
</dbReference>
<evidence type="ECO:0000256" key="12">
    <source>
        <dbReference type="SAM" id="Phobius"/>
    </source>
</evidence>
<keyword evidence="4 12" id="KW-0812">Transmembrane</keyword>
<proteinExistence type="predicted"/>
<dbReference type="PRINTS" id="PR00169">
    <property type="entry name" value="KCHANNEL"/>
</dbReference>
<protein>
    <recommendedName>
        <fullName evidence="13">Ion transport domain-containing protein</fullName>
    </recommendedName>
</protein>
<evidence type="ECO:0000256" key="1">
    <source>
        <dbReference type="ARBA" id="ARBA00004141"/>
    </source>
</evidence>
<dbReference type="InterPro" id="IPR028325">
    <property type="entry name" value="VG_K_chnl"/>
</dbReference>
<dbReference type="SUPFAM" id="SSF81324">
    <property type="entry name" value="Voltage-gated potassium channels"/>
    <property type="match status" value="1"/>
</dbReference>
<evidence type="ECO:0000313" key="15">
    <source>
        <dbReference type="Proteomes" id="UP001348817"/>
    </source>
</evidence>
<evidence type="ECO:0000256" key="5">
    <source>
        <dbReference type="ARBA" id="ARBA00022826"/>
    </source>
</evidence>
<dbReference type="KEGG" id="fax:FUAX_11900"/>
<keyword evidence="3" id="KW-0633">Potassium transport</keyword>
<feature type="transmembrane region" description="Helical" evidence="12">
    <location>
        <begin position="57"/>
        <end position="76"/>
    </location>
</feature>
<evidence type="ECO:0000256" key="3">
    <source>
        <dbReference type="ARBA" id="ARBA00022538"/>
    </source>
</evidence>
<dbReference type="Gene3D" id="1.20.120.350">
    <property type="entry name" value="Voltage-gated potassium channels. Chain C"/>
    <property type="match status" value="1"/>
</dbReference>
<accession>A0AAU9CFK9</accession>
<evidence type="ECO:0000256" key="4">
    <source>
        <dbReference type="ARBA" id="ARBA00022692"/>
    </source>
</evidence>
<reference evidence="14 15" key="1">
    <citation type="submission" date="2021-12" db="EMBL/GenBank/DDBJ databases">
        <title>Genome sequencing of bacteria with rrn-lacking chromosome and rrn-plasmid.</title>
        <authorList>
            <person name="Anda M."/>
            <person name="Iwasaki W."/>
        </authorList>
    </citation>
    <scope>NUCLEOTIDE SEQUENCE [LARGE SCALE GENOMIC DNA]</scope>
    <source>
        <strain evidence="14 15">DSM 100852</strain>
    </source>
</reference>
<dbReference type="GO" id="GO:0001508">
    <property type="term" value="P:action potential"/>
    <property type="evidence" value="ECO:0007669"/>
    <property type="project" value="TreeGrafter"/>
</dbReference>
<keyword evidence="6" id="KW-0851">Voltage-gated channel</keyword>
<feature type="transmembrane region" description="Helical" evidence="12">
    <location>
        <begin position="97"/>
        <end position="119"/>
    </location>
</feature>
<keyword evidence="7" id="KW-0630">Potassium</keyword>
<organism evidence="14 15">
    <name type="scientific">Fulvitalea axinellae</name>
    <dbReference type="NCBI Taxonomy" id="1182444"/>
    <lineage>
        <taxon>Bacteria</taxon>
        <taxon>Pseudomonadati</taxon>
        <taxon>Bacteroidota</taxon>
        <taxon>Cytophagia</taxon>
        <taxon>Cytophagales</taxon>
        <taxon>Persicobacteraceae</taxon>
        <taxon>Fulvitalea</taxon>
    </lineage>
</organism>
<gene>
    <name evidence="14" type="ORF">FUAX_11900</name>
</gene>
<evidence type="ECO:0000256" key="9">
    <source>
        <dbReference type="ARBA" id="ARBA00023065"/>
    </source>
</evidence>
<feature type="transmembrane region" description="Helical" evidence="12">
    <location>
        <begin position="27"/>
        <end position="45"/>
    </location>
</feature>
<evidence type="ECO:0000256" key="7">
    <source>
        <dbReference type="ARBA" id="ARBA00022958"/>
    </source>
</evidence>